<dbReference type="PANTHER" id="PTHR31001">
    <property type="entry name" value="UNCHARACTERIZED TRANSCRIPTIONAL REGULATORY PROTEIN"/>
    <property type="match status" value="1"/>
</dbReference>
<protein>
    <recommendedName>
        <fullName evidence="5">Xylanolytic transcriptional activator regulatory domain-containing protein</fullName>
    </recommendedName>
</protein>
<dbReference type="GO" id="GO:0008270">
    <property type="term" value="F:zinc ion binding"/>
    <property type="evidence" value="ECO:0007669"/>
    <property type="project" value="InterPro"/>
</dbReference>
<dbReference type="CDD" id="cd00067">
    <property type="entry name" value="GAL4"/>
    <property type="match status" value="1"/>
</dbReference>
<dbReference type="CDD" id="cd12148">
    <property type="entry name" value="fungal_TF_MHR"/>
    <property type="match status" value="1"/>
</dbReference>
<dbReference type="GO" id="GO:0003677">
    <property type="term" value="F:DNA binding"/>
    <property type="evidence" value="ECO:0007669"/>
    <property type="project" value="InterPro"/>
</dbReference>
<dbReference type="GO" id="GO:0005634">
    <property type="term" value="C:nucleus"/>
    <property type="evidence" value="ECO:0007669"/>
    <property type="project" value="UniProtKB-SubCell"/>
</dbReference>
<reference evidence="6" key="1">
    <citation type="journal article" date="2021" name="Nat. Commun.">
        <title>Genetic determinants of endophytism in the Arabidopsis root mycobiome.</title>
        <authorList>
            <person name="Mesny F."/>
            <person name="Miyauchi S."/>
            <person name="Thiergart T."/>
            <person name="Pickel B."/>
            <person name="Atanasova L."/>
            <person name="Karlsson M."/>
            <person name="Huettel B."/>
            <person name="Barry K.W."/>
            <person name="Haridas S."/>
            <person name="Chen C."/>
            <person name="Bauer D."/>
            <person name="Andreopoulos W."/>
            <person name="Pangilinan J."/>
            <person name="LaButti K."/>
            <person name="Riley R."/>
            <person name="Lipzen A."/>
            <person name="Clum A."/>
            <person name="Drula E."/>
            <person name="Henrissat B."/>
            <person name="Kohler A."/>
            <person name="Grigoriev I.V."/>
            <person name="Martin F.M."/>
            <person name="Hacquard S."/>
        </authorList>
    </citation>
    <scope>NUCLEOTIDE SEQUENCE</scope>
    <source>
        <strain evidence="6">MPI-CAGE-AT-0147</strain>
    </source>
</reference>
<feature type="region of interest" description="Disordered" evidence="4">
    <location>
        <begin position="63"/>
        <end position="90"/>
    </location>
</feature>
<dbReference type="InterPro" id="IPR007219">
    <property type="entry name" value="XnlR_reg_dom"/>
</dbReference>
<dbReference type="Gene3D" id="4.10.240.10">
    <property type="entry name" value="Zn(2)-C6 fungal-type DNA-binding domain"/>
    <property type="match status" value="1"/>
</dbReference>
<keyword evidence="3" id="KW-0539">Nucleus</keyword>
<organism evidence="6 7">
    <name type="scientific">Dactylonectria macrodidyma</name>
    <dbReference type="NCBI Taxonomy" id="307937"/>
    <lineage>
        <taxon>Eukaryota</taxon>
        <taxon>Fungi</taxon>
        <taxon>Dikarya</taxon>
        <taxon>Ascomycota</taxon>
        <taxon>Pezizomycotina</taxon>
        <taxon>Sordariomycetes</taxon>
        <taxon>Hypocreomycetidae</taxon>
        <taxon>Hypocreales</taxon>
        <taxon>Nectriaceae</taxon>
        <taxon>Dactylonectria</taxon>
    </lineage>
</organism>
<dbReference type="PANTHER" id="PTHR31001:SF50">
    <property type="entry name" value="ZN(II)2CYS6 TRANSCRIPTION FACTOR (EUROFUNG)"/>
    <property type="match status" value="1"/>
</dbReference>
<keyword evidence="7" id="KW-1185">Reference proteome</keyword>
<dbReference type="SMART" id="SM00906">
    <property type="entry name" value="Fungal_trans"/>
    <property type="match status" value="1"/>
</dbReference>
<dbReference type="GO" id="GO:0006351">
    <property type="term" value="P:DNA-templated transcription"/>
    <property type="evidence" value="ECO:0007669"/>
    <property type="project" value="InterPro"/>
</dbReference>
<name>A0A9P9EH26_9HYPO</name>
<evidence type="ECO:0000313" key="6">
    <source>
        <dbReference type="EMBL" id="KAH7137725.1"/>
    </source>
</evidence>
<feature type="non-terminal residue" evidence="6">
    <location>
        <position position="1"/>
    </location>
</feature>
<dbReference type="Proteomes" id="UP000738349">
    <property type="component" value="Unassembled WGS sequence"/>
</dbReference>
<evidence type="ECO:0000256" key="4">
    <source>
        <dbReference type="SAM" id="MobiDB-lite"/>
    </source>
</evidence>
<dbReference type="InterPro" id="IPR050613">
    <property type="entry name" value="Sec_Metabolite_Reg"/>
</dbReference>
<feature type="compositionally biased region" description="Low complexity" evidence="4">
    <location>
        <begin position="72"/>
        <end position="83"/>
    </location>
</feature>
<dbReference type="Pfam" id="PF00172">
    <property type="entry name" value="Zn_clus"/>
    <property type="match status" value="1"/>
</dbReference>
<dbReference type="OrthoDB" id="435881at2759"/>
<keyword evidence="2" id="KW-0479">Metal-binding</keyword>
<evidence type="ECO:0000256" key="2">
    <source>
        <dbReference type="ARBA" id="ARBA00022723"/>
    </source>
</evidence>
<dbReference type="Pfam" id="PF04082">
    <property type="entry name" value="Fungal_trans"/>
    <property type="match status" value="1"/>
</dbReference>
<evidence type="ECO:0000256" key="1">
    <source>
        <dbReference type="ARBA" id="ARBA00004123"/>
    </source>
</evidence>
<dbReference type="InterPro" id="IPR036864">
    <property type="entry name" value="Zn2-C6_fun-type_DNA-bd_sf"/>
</dbReference>
<sequence>RKVRCDRRQPCSHCSRGGLICSFPVSGRMPSRRYDPSSPNLQNKAELLGRLRHLEGIISELSSQLQEEDGSRTATNSSARATTDQMGAGNTNTANMPKFVRQLDHLVIHNNQSLYIRNTLWTAICDEVKHIQKSLDGQYYNKNGSNGCIAPRLDSSTERAPFFWGHEIRGNQNLQPLPSQVPFIWLVFLENVDPFIKVLHVPTMSESIKESKGRFGSMTPSMEALMFAISLAAVNSLSDEEITETFNDGKGRLLSRLTLGTEQALSRTGVLHTTDIRVVQAFTIYLHTVEQCDGPRAIWTLAGLLLRTALSMGLHRDSAHFANISPFEAEMRRRLWWSICFLDARVGDCQVFESGISPGLFDTRDPINLDDADLQPDMSKLPPAKDGFTNATYCIMQCEMWRYTRRMRMSMAAHPDAGGRRERRRMLEEVRERLIRTFYKHIGGNDPLHVYIQTMDSVSVSAWGLVEYVDRIPTVTQKKRDEIFLTAVASLHYVAQLQTQPITRKWAWTLRDNVQWHAMTALLSQLHKHAWGPMCELGWRLVQRAIAEVGAEAHAQNHPMRSALLELAGSVAHHRAAELRRLG</sequence>
<proteinExistence type="predicted"/>
<evidence type="ECO:0000313" key="7">
    <source>
        <dbReference type="Proteomes" id="UP000738349"/>
    </source>
</evidence>
<dbReference type="GO" id="GO:0000981">
    <property type="term" value="F:DNA-binding transcription factor activity, RNA polymerase II-specific"/>
    <property type="evidence" value="ECO:0007669"/>
    <property type="project" value="InterPro"/>
</dbReference>
<evidence type="ECO:0000259" key="5">
    <source>
        <dbReference type="SMART" id="SM00906"/>
    </source>
</evidence>
<comment type="caution">
    <text evidence="6">The sequence shown here is derived from an EMBL/GenBank/DDBJ whole genome shotgun (WGS) entry which is preliminary data.</text>
</comment>
<accession>A0A9P9EH26</accession>
<feature type="non-terminal residue" evidence="6">
    <location>
        <position position="583"/>
    </location>
</feature>
<comment type="subcellular location">
    <subcellularLocation>
        <location evidence="1">Nucleus</location>
    </subcellularLocation>
</comment>
<dbReference type="AlphaFoldDB" id="A0A9P9EH26"/>
<dbReference type="EMBL" id="JAGMUV010000012">
    <property type="protein sequence ID" value="KAH7137725.1"/>
    <property type="molecule type" value="Genomic_DNA"/>
</dbReference>
<feature type="domain" description="Xylanolytic transcriptional activator regulatory" evidence="5">
    <location>
        <begin position="298"/>
        <end position="372"/>
    </location>
</feature>
<gene>
    <name evidence="6" type="ORF">EDB81DRAFT_901227</name>
</gene>
<dbReference type="InterPro" id="IPR001138">
    <property type="entry name" value="Zn2Cys6_DnaBD"/>
</dbReference>
<evidence type="ECO:0000256" key="3">
    <source>
        <dbReference type="ARBA" id="ARBA00023242"/>
    </source>
</evidence>